<evidence type="ECO:0000313" key="2">
    <source>
        <dbReference type="EMBL" id="CAL6073011.1"/>
    </source>
</evidence>
<accession>A0AA86UC81</accession>
<sequence length="110" mass="12845">MMNMFQQNIIRAKQVKTAFDYVLQQCQALEHQTSCIQLAQKIKPNISYKYINQLSSKQFEFNLKSIIDSVQEIHGFQNEVSLEQMEPLQFSCYCSFTDELSQITSEFSSL</sequence>
<proteinExistence type="predicted"/>
<evidence type="ECO:0000313" key="1">
    <source>
        <dbReference type="EMBL" id="CAI9945402.1"/>
    </source>
</evidence>
<reference evidence="1" key="1">
    <citation type="submission" date="2023-06" db="EMBL/GenBank/DDBJ databases">
        <authorList>
            <person name="Kurt Z."/>
        </authorList>
    </citation>
    <scope>NUCLEOTIDE SEQUENCE</scope>
</reference>
<protein>
    <submittedName>
        <fullName evidence="2">Hypothetical_protein</fullName>
    </submittedName>
</protein>
<organism evidence="1">
    <name type="scientific">Hexamita inflata</name>
    <dbReference type="NCBI Taxonomy" id="28002"/>
    <lineage>
        <taxon>Eukaryota</taxon>
        <taxon>Metamonada</taxon>
        <taxon>Diplomonadida</taxon>
        <taxon>Hexamitidae</taxon>
        <taxon>Hexamitinae</taxon>
        <taxon>Hexamita</taxon>
    </lineage>
</organism>
<dbReference type="EMBL" id="CAXDID020000299">
    <property type="protein sequence ID" value="CAL6073011.1"/>
    <property type="molecule type" value="Genomic_DNA"/>
</dbReference>
<name>A0AA86UC81_9EUKA</name>
<dbReference type="AlphaFoldDB" id="A0AA86UC81"/>
<comment type="caution">
    <text evidence="1">The sequence shown here is derived from an EMBL/GenBank/DDBJ whole genome shotgun (WGS) entry which is preliminary data.</text>
</comment>
<dbReference type="Proteomes" id="UP001642409">
    <property type="component" value="Unassembled WGS sequence"/>
</dbReference>
<dbReference type="EMBL" id="CATOUU010000745">
    <property type="protein sequence ID" value="CAI9945402.1"/>
    <property type="molecule type" value="Genomic_DNA"/>
</dbReference>
<reference evidence="2 3" key="2">
    <citation type="submission" date="2024-07" db="EMBL/GenBank/DDBJ databases">
        <authorList>
            <person name="Akdeniz Z."/>
        </authorList>
    </citation>
    <scope>NUCLEOTIDE SEQUENCE [LARGE SCALE GENOMIC DNA]</scope>
</reference>
<keyword evidence="3" id="KW-1185">Reference proteome</keyword>
<evidence type="ECO:0000313" key="3">
    <source>
        <dbReference type="Proteomes" id="UP001642409"/>
    </source>
</evidence>
<gene>
    <name evidence="1" type="ORF">HINF_LOCUS33047</name>
    <name evidence="2" type="ORF">HINF_LOCUS55896</name>
</gene>